<reference evidence="1" key="1">
    <citation type="submission" date="2014-11" db="EMBL/GenBank/DDBJ databases">
        <authorList>
            <person name="Amaro Gonzalez C."/>
        </authorList>
    </citation>
    <scope>NUCLEOTIDE SEQUENCE</scope>
</reference>
<protein>
    <submittedName>
        <fullName evidence="1">Uncharacterized protein</fullName>
    </submittedName>
</protein>
<reference evidence="1" key="2">
    <citation type="journal article" date="2015" name="Fish Shellfish Immunol.">
        <title>Early steps in the European eel (Anguilla anguilla)-Vibrio vulnificus interaction in the gills: Role of the RtxA13 toxin.</title>
        <authorList>
            <person name="Callol A."/>
            <person name="Pajuelo D."/>
            <person name="Ebbesson L."/>
            <person name="Teles M."/>
            <person name="MacKenzie S."/>
            <person name="Amaro C."/>
        </authorList>
    </citation>
    <scope>NUCLEOTIDE SEQUENCE</scope>
</reference>
<evidence type="ECO:0000313" key="1">
    <source>
        <dbReference type="EMBL" id="JAH54285.1"/>
    </source>
</evidence>
<name>A0A0E9TN61_ANGAN</name>
<dbReference type="EMBL" id="GBXM01054292">
    <property type="protein sequence ID" value="JAH54285.1"/>
    <property type="molecule type" value="Transcribed_RNA"/>
</dbReference>
<proteinExistence type="predicted"/>
<organism evidence="1">
    <name type="scientific">Anguilla anguilla</name>
    <name type="common">European freshwater eel</name>
    <name type="synonym">Muraena anguilla</name>
    <dbReference type="NCBI Taxonomy" id="7936"/>
    <lineage>
        <taxon>Eukaryota</taxon>
        <taxon>Metazoa</taxon>
        <taxon>Chordata</taxon>
        <taxon>Craniata</taxon>
        <taxon>Vertebrata</taxon>
        <taxon>Euteleostomi</taxon>
        <taxon>Actinopterygii</taxon>
        <taxon>Neopterygii</taxon>
        <taxon>Teleostei</taxon>
        <taxon>Anguilliformes</taxon>
        <taxon>Anguillidae</taxon>
        <taxon>Anguilla</taxon>
    </lineage>
</organism>
<accession>A0A0E9TN61</accession>
<sequence>MCNGVRTPYFAYCLLMIYCKIDYDHNTKKRPSAKGSWRDKVSILF</sequence>
<dbReference type="AlphaFoldDB" id="A0A0E9TN61"/>